<sequence>MTLSDMRIYAAWRPGNILARYVQLIYNDRYQLKWGEMPVGQVT</sequence>
<evidence type="ECO:0000313" key="1">
    <source>
        <dbReference type="EMBL" id="EGO65195.1"/>
    </source>
</evidence>
<proteinExistence type="predicted"/>
<protein>
    <submittedName>
        <fullName evidence="1">Uncharacterized protein</fullName>
    </submittedName>
</protein>
<accession>F7NFJ6</accession>
<organism evidence="1 2">
    <name type="scientific">Acetonema longum DSM 6540</name>
    <dbReference type="NCBI Taxonomy" id="1009370"/>
    <lineage>
        <taxon>Bacteria</taxon>
        <taxon>Bacillati</taxon>
        <taxon>Bacillota</taxon>
        <taxon>Negativicutes</taxon>
        <taxon>Acetonemataceae</taxon>
        <taxon>Acetonema</taxon>
    </lineage>
</organism>
<comment type="caution">
    <text evidence="1">The sequence shown here is derived from an EMBL/GenBank/DDBJ whole genome shotgun (WGS) entry which is preliminary data.</text>
</comment>
<reference evidence="1 2" key="1">
    <citation type="journal article" date="2011" name="EMBO J.">
        <title>Structural diversity of bacterial flagellar motors.</title>
        <authorList>
            <person name="Chen S."/>
            <person name="Beeby M."/>
            <person name="Murphy G.E."/>
            <person name="Leadbetter J.R."/>
            <person name="Hendrixson D.R."/>
            <person name="Briegel A."/>
            <person name="Li Z."/>
            <person name="Shi J."/>
            <person name="Tocheva E.I."/>
            <person name="Muller A."/>
            <person name="Dobro M.J."/>
            <person name="Jensen G.J."/>
        </authorList>
    </citation>
    <scope>NUCLEOTIDE SEQUENCE [LARGE SCALE GENOMIC DNA]</scope>
    <source>
        <strain evidence="1 2">DSM 6540</strain>
    </source>
</reference>
<dbReference type="EMBL" id="AFGF01000026">
    <property type="protein sequence ID" value="EGO65195.1"/>
    <property type="molecule type" value="Genomic_DNA"/>
</dbReference>
<name>F7NFJ6_9FIRM</name>
<dbReference type="Proteomes" id="UP000003240">
    <property type="component" value="Unassembled WGS sequence"/>
</dbReference>
<dbReference type="STRING" id="1009370.ALO_04116"/>
<keyword evidence="2" id="KW-1185">Reference proteome</keyword>
<dbReference type="AlphaFoldDB" id="F7NFJ6"/>
<evidence type="ECO:0000313" key="2">
    <source>
        <dbReference type="Proteomes" id="UP000003240"/>
    </source>
</evidence>
<gene>
    <name evidence="1" type="ORF">ALO_04116</name>
</gene>